<organism evidence="4 6">
    <name type="scientific">Barrientosiimonas endolithica</name>
    <dbReference type="NCBI Taxonomy" id="1535208"/>
    <lineage>
        <taxon>Bacteria</taxon>
        <taxon>Bacillati</taxon>
        <taxon>Actinomycetota</taxon>
        <taxon>Actinomycetes</taxon>
        <taxon>Micrococcales</taxon>
        <taxon>Dermacoccaceae</taxon>
        <taxon>Barrientosiimonas</taxon>
    </lineage>
</organism>
<dbReference type="RefSeq" id="WP_350227014.1">
    <property type="nucleotide sequence ID" value="NZ_AP027735.1"/>
</dbReference>
<evidence type="ECO:0000256" key="1">
    <source>
        <dbReference type="ARBA" id="ARBA00010088"/>
    </source>
</evidence>
<name>A0ABN6YJR1_9MICO</name>
<dbReference type="Gene3D" id="3.40.50.1820">
    <property type="entry name" value="alpha/beta hydrolase"/>
    <property type="match status" value="1"/>
</dbReference>
<evidence type="ECO:0000256" key="2">
    <source>
        <dbReference type="ARBA" id="ARBA00022801"/>
    </source>
</evidence>
<dbReference type="InterPro" id="IPR002410">
    <property type="entry name" value="Peptidase_S33"/>
</dbReference>
<keyword evidence="4" id="KW-0031">Aminopeptidase</keyword>
<reference evidence="6" key="2">
    <citation type="journal article" date="2019" name="Int. J. Syst. Evol. Microbiol.">
        <title>The Global Catalogue of Microorganisms (GCM) 10K type strain sequencing project: providing services to taxonomists for standard genome sequencing and annotation.</title>
        <authorList>
            <consortium name="The Broad Institute Genomics Platform"/>
            <consortium name="The Broad Institute Genome Sequencing Center for Infectious Disease"/>
            <person name="Wu L."/>
            <person name="Ma J."/>
        </authorList>
    </citation>
    <scope>NUCLEOTIDE SEQUENCE [LARGE SCALE GENOMIC DNA]</scope>
    <source>
        <strain evidence="6">NBRC 110608</strain>
    </source>
</reference>
<dbReference type="PRINTS" id="PR00793">
    <property type="entry name" value="PROAMNOPTASE"/>
</dbReference>
<evidence type="ECO:0000313" key="5">
    <source>
        <dbReference type="EMBL" id="BDZ60203.1"/>
    </source>
</evidence>
<gene>
    <name evidence="4" type="ORF">GCM10025872_00270</name>
    <name evidence="5" type="ORF">GCM10025872_38600</name>
</gene>
<dbReference type="SUPFAM" id="SSF53474">
    <property type="entry name" value="alpha/beta-Hydrolases"/>
    <property type="match status" value="1"/>
</dbReference>
<sequence length="438" mass="47578">MTQRIPGLQLVDHELEVPLDHDAPGGDTLTVYAREVTGPDGGGDKPYLLFLQGGPGGESPRPGVPTSPGWLGRAIEDYRVLLLDQRGTGRSAPVGDLPGMSPEQQAEHLTHFRADSIVRDAELLRAHLGVERWSLLGQSFGGFCSLTYLSRHADSLREVIFTGGIPPVATPVDEVYAATYARTIELVERFYRTFPGDRDRMRALVERCAAGEVRLLSGREVSARRVRTLGAGLGMTGGAEELHFLLERDPASPMFRAELERHLPFSGSSPIYTVLHEACYADGGTTDWSCERVLPRAYGGDESLLTAEHVFPWMLEEVDGLAPLADAAQLLARHEWPRLYDEQALRSAEVPCVAAVYYDDPYVLREHSSRPPVCCPTRGRGSPTSGCTTGCAPATCWTASSTWCAAAADAGARRGAGPAFRSRFGPVRDRALAFPHAL</sequence>
<evidence type="ECO:0000313" key="6">
    <source>
        <dbReference type="Proteomes" id="UP001321421"/>
    </source>
</evidence>
<dbReference type="GO" id="GO:0004177">
    <property type="term" value="F:aminopeptidase activity"/>
    <property type="evidence" value="ECO:0007669"/>
    <property type="project" value="UniProtKB-KW"/>
</dbReference>
<reference evidence="4" key="3">
    <citation type="submission" date="2023-02" db="EMBL/GenBank/DDBJ databases">
        <authorList>
            <person name="Sun Q."/>
            <person name="Mori K."/>
        </authorList>
    </citation>
    <scope>NUCLEOTIDE SEQUENCE</scope>
    <source>
        <strain evidence="4">NBRC 110608</strain>
    </source>
</reference>
<dbReference type="InterPro" id="IPR051601">
    <property type="entry name" value="Serine_prot/Carboxylest_S33"/>
</dbReference>
<accession>A0ABN6YJR1</accession>
<dbReference type="InterPro" id="IPR000073">
    <property type="entry name" value="AB_hydrolase_1"/>
</dbReference>
<keyword evidence="2" id="KW-0378">Hydrolase</keyword>
<dbReference type="InterPro" id="IPR029058">
    <property type="entry name" value="AB_hydrolase_fold"/>
</dbReference>
<feature type="domain" description="AB hydrolase-1" evidence="3">
    <location>
        <begin position="47"/>
        <end position="172"/>
    </location>
</feature>
<evidence type="ECO:0000259" key="3">
    <source>
        <dbReference type="Pfam" id="PF00561"/>
    </source>
</evidence>
<dbReference type="PANTHER" id="PTHR43248:SF2">
    <property type="entry name" value="PROLYL AMINOPEPTIDASE"/>
    <property type="match status" value="1"/>
</dbReference>
<dbReference type="Proteomes" id="UP001321421">
    <property type="component" value="Chromosome"/>
</dbReference>
<proteinExistence type="inferred from homology"/>
<comment type="similarity">
    <text evidence="1">Belongs to the peptidase S33 family.</text>
</comment>
<evidence type="ECO:0000313" key="4">
    <source>
        <dbReference type="EMBL" id="BDZ56370.1"/>
    </source>
</evidence>
<dbReference type="PANTHER" id="PTHR43248">
    <property type="entry name" value="2-SUCCINYL-6-HYDROXY-2,4-CYCLOHEXADIENE-1-CARBOXYLATE SYNTHASE"/>
    <property type="match status" value="1"/>
</dbReference>
<keyword evidence="4" id="KW-0645">Protease</keyword>
<protein>
    <submittedName>
        <fullName evidence="4">Aminopeptidase</fullName>
    </submittedName>
</protein>
<keyword evidence="6" id="KW-1185">Reference proteome</keyword>
<dbReference type="Pfam" id="PF00561">
    <property type="entry name" value="Abhydrolase_1"/>
    <property type="match status" value="1"/>
</dbReference>
<dbReference type="EMBL" id="AP027735">
    <property type="protein sequence ID" value="BDZ56370.1"/>
    <property type="molecule type" value="Genomic_DNA"/>
</dbReference>
<dbReference type="EMBL" id="AP027735">
    <property type="protein sequence ID" value="BDZ60203.1"/>
    <property type="molecule type" value="Genomic_DNA"/>
</dbReference>
<reference evidence="4" key="1">
    <citation type="journal article" date="2014" name="Int. J. Syst. Evol. Microbiol.">
        <title>Complete genome of a new Firmicutes species belonging to the dominant human colonic microbiota ('Ruminococcus bicirculans') reveals two chromosomes and a selective capacity to utilize plant glucans.</title>
        <authorList>
            <consortium name="NISC Comparative Sequencing Program"/>
            <person name="Wegmann U."/>
            <person name="Louis P."/>
            <person name="Goesmann A."/>
            <person name="Henrissat B."/>
            <person name="Duncan S.H."/>
            <person name="Flint H.J."/>
        </authorList>
    </citation>
    <scope>NUCLEOTIDE SEQUENCE</scope>
    <source>
        <strain evidence="4">NBRC 110608</strain>
    </source>
</reference>